<dbReference type="Pfam" id="PF02492">
    <property type="entry name" value="cobW"/>
    <property type="match status" value="1"/>
</dbReference>
<comment type="caution">
    <text evidence="3">The sequence shown here is derived from an EMBL/GenBank/DDBJ whole genome shotgun (WGS) entry which is preliminary data.</text>
</comment>
<dbReference type="PANTHER" id="PTHR43603:SF1">
    <property type="entry name" value="ZINC-REGULATED GTPASE METALLOPROTEIN ACTIVATOR 1"/>
    <property type="match status" value="1"/>
</dbReference>
<evidence type="ECO:0000313" key="3">
    <source>
        <dbReference type="EMBL" id="MCB5412377.1"/>
    </source>
</evidence>
<dbReference type="Pfam" id="PF07683">
    <property type="entry name" value="CobW_C"/>
    <property type="match status" value="1"/>
</dbReference>
<name>A0ABS8CSK9_9RHOB</name>
<dbReference type="EMBL" id="JACDXX010000049">
    <property type="protein sequence ID" value="MCB5412377.1"/>
    <property type="molecule type" value="Genomic_DNA"/>
</dbReference>
<evidence type="ECO:0000256" key="1">
    <source>
        <dbReference type="ARBA" id="ARBA00045658"/>
    </source>
</evidence>
<evidence type="ECO:0000313" key="4">
    <source>
        <dbReference type="Proteomes" id="UP001198571"/>
    </source>
</evidence>
<evidence type="ECO:0000259" key="2">
    <source>
        <dbReference type="SMART" id="SM00833"/>
    </source>
</evidence>
<proteinExistence type="predicted"/>
<dbReference type="SUPFAM" id="SSF52540">
    <property type="entry name" value="P-loop containing nucleoside triphosphate hydrolases"/>
    <property type="match status" value="1"/>
</dbReference>
<dbReference type="RefSeq" id="WP_226937798.1">
    <property type="nucleotide sequence ID" value="NZ_JACDXX010000049.1"/>
</dbReference>
<protein>
    <submittedName>
        <fullName evidence="3">GTP-binding protein</fullName>
    </submittedName>
</protein>
<sequence>MQDNQAPQIPVTILNGFLGAGKTTLLQNLLVQARGLPDTRIGVIVNEMSELDVDGAVLDTSEVISRRDPRFASIPAGSISGAAGLAHFSAAVDKVTRGSASHILLETSGSTHPWPLLEAIRTHPALRLHGFLSVVDTVTLAQDHDCGRTILPKASRNLAAGKRGIENLLAEQVMFASRILLSKMDRVKPEILQAVAQAIHPINPFADIMGMQWGNVRLADVLALPPYDHARIAKLGAELTDWDREHGTSSMAGAEDYRIDSIVISDPRPFHPQRLWQVYNHYLGTGIYRSKGFFWLPTRDRLQLLWNQTAGSIGLEIMNYWKVATLEDESLNLLPEERDEMLRRIAGMSPDFGDRRCRMTVIGDRDGLEEFADALRGCFCTADEIAAWKAGEQFDDPWPSTVRRRMIWNRRADFVADGLGSSGSGYAA</sequence>
<dbReference type="InterPro" id="IPR003495">
    <property type="entry name" value="CobW/HypB/UreG_nucleotide-bd"/>
</dbReference>
<dbReference type="Gene3D" id="3.40.50.300">
    <property type="entry name" value="P-loop containing nucleotide triphosphate hydrolases"/>
    <property type="match status" value="1"/>
</dbReference>
<feature type="domain" description="CobW C-terminal" evidence="2">
    <location>
        <begin position="259"/>
        <end position="379"/>
    </location>
</feature>
<accession>A0ABS8CSK9</accession>
<dbReference type="PANTHER" id="PTHR43603">
    <property type="entry name" value="COBW DOMAIN-CONTAINING PROTEIN DDB_G0274527"/>
    <property type="match status" value="1"/>
</dbReference>
<dbReference type="InterPro" id="IPR051927">
    <property type="entry name" value="Zn_Chap_cDPG_Synth"/>
</dbReference>
<dbReference type="InterPro" id="IPR027417">
    <property type="entry name" value="P-loop_NTPase"/>
</dbReference>
<dbReference type="InterPro" id="IPR011629">
    <property type="entry name" value="CobW-like_C"/>
</dbReference>
<reference evidence="3 4" key="1">
    <citation type="submission" date="2020-07" db="EMBL/GenBank/DDBJ databases">
        <title>Pseudogemmobacter sp. nov., isolated from poultry manure in Taiwan.</title>
        <authorList>
            <person name="Lin S.-Y."/>
            <person name="Tang Y.-S."/>
            <person name="Young C.-C."/>
        </authorList>
    </citation>
    <scope>NUCLEOTIDE SEQUENCE [LARGE SCALE GENOMIC DNA]</scope>
    <source>
        <strain evidence="3 4">CC-YST710</strain>
    </source>
</reference>
<dbReference type="SMART" id="SM00833">
    <property type="entry name" value="CobW_C"/>
    <property type="match status" value="1"/>
</dbReference>
<comment type="function">
    <text evidence="1">Zinc chaperone that directly transfers zinc cofactor to target proteins, thereby activating them. Zinc is transferred from the CXCC motif in the GTPase domain to the zinc binding site in target proteins in a process requiring GTP hydrolysis.</text>
</comment>
<dbReference type="Proteomes" id="UP001198571">
    <property type="component" value="Unassembled WGS sequence"/>
</dbReference>
<keyword evidence="4" id="KW-1185">Reference proteome</keyword>
<gene>
    <name evidence="3" type="ORF">H0485_20625</name>
</gene>
<organism evidence="3 4">
    <name type="scientific">Pseudogemmobacter faecipullorum</name>
    <dbReference type="NCBI Taxonomy" id="2755041"/>
    <lineage>
        <taxon>Bacteria</taxon>
        <taxon>Pseudomonadati</taxon>
        <taxon>Pseudomonadota</taxon>
        <taxon>Alphaproteobacteria</taxon>
        <taxon>Rhodobacterales</taxon>
        <taxon>Paracoccaceae</taxon>
        <taxon>Pseudogemmobacter</taxon>
    </lineage>
</organism>